<gene>
    <name evidence="1" type="ORF">ACFQDM_16050</name>
</gene>
<protein>
    <submittedName>
        <fullName evidence="1">Uncharacterized protein</fullName>
    </submittedName>
</protein>
<organism evidence="1 2">
    <name type="scientific">Ponticaulis profundi</name>
    <dbReference type="NCBI Taxonomy" id="2665222"/>
    <lineage>
        <taxon>Bacteria</taxon>
        <taxon>Pseudomonadati</taxon>
        <taxon>Pseudomonadota</taxon>
        <taxon>Alphaproteobacteria</taxon>
        <taxon>Hyphomonadales</taxon>
        <taxon>Hyphomonadaceae</taxon>
        <taxon>Ponticaulis</taxon>
    </lineage>
</organism>
<keyword evidence="2" id="KW-1185">Reference proteome</keyword>
<reference evidence="2" key="1">
    <citation type="journal article" date="2019" name="Int. J. Syst. Evol. Microbiol.">
        <title>The Global Catalogue of Microorganisms (GCM) 10K type strain sequencing project: providing services to taxonomists for standard genome sequencing and annotation.</title>
        <authorList>
            <consortium name="The Broad Institute Genomics Platform"/>
            <consortium name="The Broad Institute Genome Sequencing Center for Infectious Disease"/>
            <person name="Wu L."/>
            <person name="Ma J."/>
        </authorList>
    </citation>
    <scope>NUCLEOTIDE SEQUENCE [LARGE SCALE GENOMIC DNA]</scope>
    <source>
        <strain evidence="2">CGMCC-1.15741</strain>
    </source>
</reference>
<evidence type="ECO:0000313" key="2">
    <source>
        <dbReference type="Proteomes" id="UP001596303"/>
    </source>
</evidence>
<sequence length="334" mass="36654">MAKSKAKRNLAWLHPGRRLSAIRRNKFALMLIAVVLLVMFGLPSPRTFVALEAQTESLSYQPISTATSSFILPGAAVWIDEVDADWTTTTEPECVPERVLITPFSGARVALYQTGDVLKIVVTGGASFVTETDEMEISTTSPVHFTVDTSSCSVSETLKFPIHGALNVGDDVQSASSFDYHPQTLRGGELTVYGRAIEKIWFLPLRFEPFQPGALYLVDKFELPPNSQILVPSDQTKQKRTSTDWWGYAEWSSASSTLSVGAASNTESIQISNPALDFSKGDAESTSDTLSLTLVARLIGDPNLRYIYGIILVLLAFSQFFSSQPSKPEKESER</sequence>
<accession>A0ABW1SEG5</accession>
<comment type="caution">
    <text evidence="1">The sequence shown here is derived from an EMBL/GenBank/DDBJ whole genome shotgun (WGS) entry which is preliminary data.</text>
</comment>
<dbReference type="EMBL" id="JBHSSW010000066">
    <property type="protein sequence ID" value="MFC6199594.1"/>
    <property type="molecule type" value="Genomic_DNA"/>
</dbReference>
<dbReference type="RefSeq" id="WP_377380758.1">
    <property type="nucleotide sequence ID" value="NZ_JBHSSW010000066.1"/>
</dbReference>
<evidence type="ECO:0000313" key="1">
    <source>
        <dbReference type="EMBL" id="MFC6199594.1"/>
    </source>
</evidence>
<dbReference type="Proteomes" id="UP001596303">
    <property type="component" value="Unassembled WGS sequence"/>
</dbReference>
<name>A0ABW1SEG5_9PROT</name>
<proteinExistence type="predicted"/>